<dbReference type="InterPro" id="IPR056004">
    <property type="entry name" value="DUF7582"/>
</dbReference>
<feature type="compositionally biased region" description="Basic and acidic residues" evidence="1">
    <location>
        <begin position="1"/>
        <end position="11"/>
    </location>
</feature>
<name>A0AAV9U346_9PEZI</name>
<protein>
    <recommendedName>
        <fullName evidence="2">DUF7582 domain-containing protein</fullName>
    </recommendedName>
</protein>
<sequence length="291" mass="32631">MGPSHSREQRRLQRRHRQQQGTEGETPQTHMSEISGSIAGPSTPATGISRRSTAAESLSDTAIDTPILTTALSYVSNRLLQKTKEHHTFIVTGDVLFSLFFRSKRATRAVELLQTSALSAKQKEVLVSGVLKATEKYGITRDGWVNNAGELAMRRFDMRSSDMEEVVTRSFAQKEIVFSGDGMTLLAVDFMYELRKMLHLLSKEMDGGEGAGSEEGPDAVDLSDMVELVRRLVSVEGRGRSLRRRAVEERYEKLVFSDHAWRVLGEEYERRFGEKGLRDGDDGSTSEVRDR</sequence>
<evidence type="ECO:0000256" key="1">
    <source>
        <dbReference type="SAM" id="MobiDB-lite"/>
    </source>
</evidence>
<keyword evidence="4" id="KW-1185">Reference proteome</keyword>
<gene>
    <name evidence="3" type="ORF">TWF696_002913</name>
</gene>
<evidence type="ECO:0000313" key="3">
    <source>
        <dbReference type="EMBL" id="KAK6332894.1"/>
    </source>
</evidence>
<evidence type="ECO:0000313" key="4">
    <source>
        <dbReference type="Proteomes" id="UP001375240"/>
    </source>
</evidence>
<dbReference type="AlphaFoldDB" id="A0AAV9U346"/>
<reference evidence="3 4" key="1">
    <citation type="submission" date="2019-10" db="EMBL/GenBank/DDBJ databases">
        <authorList>
            <person name="Palmer J.M."/>
        </authorList>
    </citation>
    <scope>NUCLEOTIDE SEQUENCE [LARGE SCALE GENOMIC DNA]</scope>
    <source>
        <strain evidence="3 4">TWF696</strain>
    </source>
</reference>
<feature type="compositionally biased region" description="Polar residues" evidence="1">
    <location>
        <begin position="43"/>
        <end position="57"/>
    </location>
</feature>
<feature type="domain" description="DUF7582" evidence="2">
    <location>
        <begin position="65"/>
        <end position="274"/>
    </location>
</feature>
<proteinExistence type="predicted"/>
<organism evidence="3 4">
    <name type="scientific">Orbilia brochopaga</name>
    <dbReference type="NCBI Taxonomy" id="3140254"/>
    <lineage>
        <taxon>Eukaryota</taxon>
        <taxon>Fungi</taxon>
        <taxon>Dikarya</taxon>
        <taxon>Ascomycota</taxon>
        <taxon>Pezizomycotina</taxon>
        <taxon>Orbiliomycetes</taxon>
        <taxon>Orbiliales</taxon>
        <taxon>Orbiliaceae</taxon>
        <taxon>Orbilia</taxon>
    </lineage>
</organism>
<dbReference type="Proteomes" id="UP001375240">
    <property type="component" value="Unassembled WGS sequence"/>
</dbReference>
<feature type="compositionally biased region" description="Low complexity" evidence="1">
    <location>
        <begin position="19"/>
        <end position="29"/>
    </location>
</feature>
<dbReference type="Pfam" id="PF24483">
    <property type="entry name" value="DUF7582"/>
    <property type="match status" value="1"/>
</dbReference>
<evidence type="ECO:0000259" key="2">
    <source>
        <dbReference type="Pfam" id="PF24483"/>
    </source>
</evidence>
<comment type="caution">
    <text evidence="3">The sequence shown here is derived from an EMBL/GenBank/DDBJ whole genome shotgun (WGS) entry which is preliminary data.</text>
</comment>
<feature type="region of interest" description="Disordered" evidence="1">
    <location>
        <begin position="1"/>
        <end position="57"/>
    </location>
</feature>
<accession>A0AAV9U346</accession>
<dbReference type="EMBL" id="JAVHNQ010000014">
    <property type="protein sequence ID" value="KAK6332894.1"/>
    <property type="molecule type" value="Genomic_DNA"/>
</dbReference>